<dbReference type="GO" id="GO:0004725">
    <property type="term" value="F:protein tyrosine phosphatase activity"/>
    <property type="evidence" value="ECO:0007669"/>
    <property type="project" value="TreeGrafter"/>
</dbReference>
<dbReference type="InterPro" id="IPR000340">
    <property type="entry name" value="Dual-sp_phosphatase_cat-dom"/>
</dbReference>
<feature type="region of interest" description="Disordered" evidence="3">
    <location>
        <begin position="444"/>
        <end position="601"/>
    </location>
</feature>
<gene>
    <name evidence="6" type="ORF">BJ878DRAFT_536394</name>
</gene>
<dbReference type="PROSITE" id="PS00383">
    <property type="entry name" value="TYR_PHOSPHATASE_1"/>
    <property type="match status" value="1"/>
</dbReference>
<feature type="domain" description="Phosphatase tensin-type" evidence="5">
    <location>
        <begin position="15"/>
        <end position="198"/>
    </location>
</feature>
<dbReference type="GO" id="GO:0016314">
    <property type="term" value="F:phosphatidylinositol-3,4,5-trisphosphate 3-phosphatase activity"/>
    <property type="evidence" value="ECO:0007669"/>
    <property type="project" value="UniProtKB-EC"/>
</dbReference>
<evidence type="ECO:0000313" key="6">
    <source>
        <dbReference type="EMBL" id="KAG9241663.1"/>
    </source>
</evidence>
<feature type="compositionally biased region" description="Basic and acidic residues" evidence="3">
    <location>
        <begin position="448"/>
        <end position="459"/>
    </location>
</feature>
<dbReference type="SUPFAM" id="SSF52799">
    <property type="entry name" value="(Phosphotyrosine protein) phosphatases II"/>
    <property type="match status" value="1"/>
</dbReference>
<evidence type="ECO:0000259" key="4">
    <source>
        <dbReference type="PROSITE" id="PS50056"/>
    </source>
</evidence>
<dbReference type="OrthoDB" id="16692at2759"/>
<dbReference type="GO" id="GO:0043491">
    <property type="term" value="P:phosphatidylinositol 3-kinase/protein kinase B signal transduction"/>
    <property type="evidence" value="ECO:0007669"/>
    <property type="project" value="TreeGrafter"/>
</dbReference>
<dbReference type="InterPro" id="IPR000387">
    <property type="entry name" value="Tyr_Pase_dom"/>
</dbReference>
<evidence type="ECO:0000313" key="7">
    <source>
        <dbReference type="Proteomes" id="UP000887226"/>
    </source>
</evidence>
<dbReference type="EC" id="3.1.3.67" evidence="1"/>
<feature type="compositionally biased region" description="Polar residues" evidence="3">
    <location>
        <begin position="554"/>
        <end position="563"/>
    </location>
</feature>
<dbReference type="PROSITE" id="PS50056">
    <property type="entry name" value="TYR_PHOSPHATASE_2"/>
    <property type="match status" value="1"/>
</dbReference>
<dbReference type="InterPro" id="IPR029023">
    <property type="entry name" value="Tensin_phosphatase"/>
</dbReference>
<organism evidence="6 7">
    <name type="scientific">Calycina marina</name>
    <dbReference type="NCBI Taxonomy" id="1763456"/>
    <lineage>
        <taxon>Eukaryota</taxon>
        <taxon>Fungi</taxon>
        <taxon>Dikarya</taxon>
        <taxon>Ascomycota</taxon>
        <taxon>Pezizomycotina</taxon>
        <taxon>Leotiomycetes</taxon>
        <taxon>Helotiales</taxon>
        <taxon>Pezizellaceae</taxon>
        <taxon>Calycina</taxon>
    </lineage>
</organism>
<feature type="compositionally biased region" description="Basic and acidic residues" evidence="3">
    <location>
        <begin position="578"/>
        <end position="588"/>
    </location>
</feature>
<reference evidence="6" key="1">
    <citation type="journal article" date="2021" name="IMA Fungus">
        <title>Genomic characterization of three marine fungi, including Emericellopsis atlantica sp. nov. with signatures of a generalist lifestyle and marine biomass degradation.</title>
        <authorList>
            <person name="Hagestad O.C."/>
            <person name="Hou L."/>
            <person name="Andersen J.H."/>
            <person name="Hansen E.H."/>
            <person name="Altermark B."/>
            <person name="Li C."/>
            <person name="Kuhnert E."/>
            <person name="Cox R.J."/>
            <person name="Crous P.W."/>
            <person name="Spatafora J.W."/>
            <person name="Lail K."/>
            <person name="Amirebrahimi M."/>
            <person name="Lipzen A."/>
            <person name="Pangilinan J."/>
            <person name="Andreopoulos W."/>
            <person name="Hayes R.D."/>
            <person name="Ng V."/>
            <person name="Grigoriev I.V."/>
            <person name="Jackson S.A."/>
            <person name="Sutton T.D.S."/>
            <person name="Dobson A.D.W."/>
            <person name="Rama T."/>
        </authorList>
    </citation>
    <scope>NUCLEOTIDE SEQUENCE</scope>
    <source>
        <strain evidence="6">TRa3180A</strain>
    </source>
</reference>
<dbReference type="CDD" id="cd14497">
    <property type="entry name" value="PTP_PTEN-like"/>
    <property type="match status" value="1"/>
</dbReference>
<dbReference type="Pfam" id="PF00782">
    <property type="entry name" value="DSPc"/>
    <property type="match status" value="1"/>
</dbReference>
<dbReference type="InterPro" id="IPR051281">
    <property type="entry name" value="Dual-spec_lipid-protein_phosph"/>
</dbReference>
<name>A0A9P8CC61_9HELO</name>
<keyword evidence="2" id="KW-0378">Hydrolase</keyword>
<dbReference type="InterPro" id="IPR003595">
    <property type="entry name" value="Tyr_Pase_cat"/>
</dbReference>
<dbReference type="Proteomes" id="UP000887226">
    <property type="component" value="Unassembled WGS sequence"/>
</dbReference>
<dbReference type="InterPro" id="IPR016130">
    <property type="entry name" value="Tyr_Pase_AS"/>
</dbReference>
<proteinExistence type="predicted"/>
<dbReference type="AlphaFoldDB" id="A0A9P8CC61"/>
<dbReference type="GO" id="GO:0005634">
    <property type="term" value="C:nucleus"/>
    <property type="evidence" value="ECO:0007669"/>
    <property type="project" value="TreeGrafter"/>
</dbReference>
<dbReference type="InterPro" id="IPR029021">
    <property type="entry name" value="Prot-tyrosine_phosphatase-like"/>
</dbReference>
<accession>A0A9P8CC61</accession>
<evidence type="ECO:0000256" key="3">
    <source>
        <dbReference type="SAM" id="MobiDB-lite"/>
    </source>
</evidence>
<dbReference type="GO" id="GO:0051896">
    <property type="term" value="P:regulation of phosphatidylinositol 3-kinase/protein kinase B signal transduction"/>
    <property type="evidence" value="ECO:0007669"/>
    <property type="project" value="TreeGrafter"/>
</dbReference>
<comment type="caution">
    <text evidence="6">The sequence shown here is derived from an EMBL/GenBank/DDBJ whole genome shotgun (WGS) entry which is preliminary data.</text>
</comment>
<protein>
    <recommendedName>
        <fullName evidence="1">phosphatidylinositol-3,4,5-trisphosphate 3-phosphatase</fullName>
        <ecNumber evidence="1">3.1.3.67</ecNumber>
    </recommendedName>
</protein>
<dbReference type="PROSITE" id="PS51181">
    <property type="entry name" value="PPASE_TENSIN"/>
    <property type="match status" value="1"/>
</dbReference>
<keyword evidence="7" id="KW-1185">Reference proteome</keyword>
<dbReference type="GO" id="GO:0005886">
    <property type="term" value="C:plasma membrane"/>
    <property type="evidence" value="ECO:0007669"/>
    <property type="project" value="TreeGrafter"/>
</dbReference>
<feature type="compositionally biased region" description="Low complexity" evidence="3">
    <location>
        <begin position="542"/>
        <end position="553"/>
    </location>
</feature>
<dbReference type="GO" id="GO:0042995">
    <property type="term" value="C:cell projection"/>
    <property type="evidence" value="ECO:0007669"/>
    <property type="project" value="TreeGrafter"/>
</dbReference>
<feature type="domain" description="Tyrosine specific protein phosphatases" evidence="4">
    <location>
        <begin position="112"/>
        <end position="170"/>
    </location>
</feature>
<dbReference type="PANTHER" id="PTHR12305">
    <property type="entry name" value="PHOSPHATASE WITH HOMOLOGY TO TENSIN"/>
    <property type="match status" value="1"/>
</dbReference>
<dbReference type="GO" id="GO:0046856">
    <property type="term" value="P:phosphatidylinositol dephosphorylation"/>
    <property type="evidence" value="ECO:0007669"/>
    <property type="project" value="TreeGrafter"/>
</dbReference>
<evidence type="ECO:0000256" key="1">
    <source>
        <dbReference type="ARBA" id="ARBA00013015"/>
    </source>
</evidence>
<dbReference type="Gene3D" id="3.90.190.10">
    <property type="entry name" value="Protein tyrosine phosphatase superfamily"/>
    <property type="match status" value="1"/>
</dbReference>
<evidence type="ECO:0000259" key="5">
    <source>
        <dbReference type="PROSITE" id="PS51181"/>
    </source>
</evidence>
<evidence type="ECO:0000256" key="2">
    <source>
        <dbReference type="ARBA" id="ARBA00022801"/>
    </source>
</evidence>
<dbReference type="PANTHER" id="PTHR12305:SF81">
    <property type="entry name" value="PHOSPHATIDYLINOSITOL 3,4,5-TRISPHOSPHATE 3-PHOSPHATASE AND DUAL-SPECIFICITY PROTEIN PHOSPHATASE PTEN"/>
    <property type="match status" value="1"/>
</dbReference>
<dbReference type="GO" id="GO:0005829">
    <property type="term" value="C:cytosol"/>
    <property type="evidence" value="ECO:0007669"/>
    <property type="project" value="TreeGrafter"/>
</dbReference>
<sequence>MDKLASVLRNIVAGPRNPHPEANLDLCYVTSQIIATSGPSGTYPQRAYRNPLDQLVKFLDERHGNEWAIWEFRAEGTGYPDEEVYGRVFHYPWPDHHPPPFRVVGMAMAGMKRWLSGLDGDSTEEEKKKRVVVVHCKAGKGRSGTMACSYLISECGWKAQDALDRFTERRMRPGFGQGVSIPSQLRYVGYVDRWTNGGKIYVERQIEIVEVHVWGLRDGVKVVVEGYVDDGKVIKQFHVFTKKERIIIDSKAPSEMGCRVALKNSNKVPELMSPGQSKKIPTKSKSVRSKILRNGDAMPSSGVSQTSLASISTETLRDEEGGQALIFKPSTRVILPSSDINMDFERRNKATMGYTMVTSVAHVWFNTYFEGNGPEQGGKADMNGVFNIEWDKMDGLKGSSRKGTRAFDKLAVVWKVFEPEPGLKAKEDVIREPSIDSPIQQMTAADWKGGHSENPEKGKNLGLRTESPASANISKANSVISSKDNDEDDDDLAGVKSSDPTGDEYSGNNELEARKGRKLKEIVNARVKAEQAVARSKSPEETSAALDTASLTTPHISTPTSFGGPSRTVMLPGGVPEEDMKNAHEHKLGHLASPKNNIYSS</sequence>
<dbReference type="SMART" id="SM00404">
    <property type="entry name" value="PTPc_motif"/>
    <property type="match status" value="1"/>
</dbReference>
<feature type="compositionally biased region" description="Polar residues" evidence="3">
    <location>
        <begin position="467"/>
        <end position="482"/>
    </location>
</feature>
<feature type="compositionally biased region" description="Basic and acidic residues" evidence="3">
    <location>
        <begin position="511"/>
        <end position="529"/>
    </location>
</feature>
<dbReference type="EMBL" id="MU254174">
    <property type="protein sequence ID" value="KAG9241663.1"/>
    <property type="molecule type" value="Genomic_DNA"/>
</dbReference>